<dbReference type="AlphaFoldDB" id="A0A9P7ML69"/>
<protein>
    <submittedName>
        <fullName evidence="2">Uncharacterized protein</fullName>
    </submittedName>
</protein>
<organism evidence="2 3">
    <name type="scientific">Claviceps arundinis</name>
    <dbReference type="NCBI Taxonomy" id="1623583"/>
    <lineage>
        <taxon>Eukaryota</taxon>
        <taxon>Fungi</taxon>
        <taxon>Dikarya</taxon>
        <taxon>Ascomycota</taxon>
        <taxon>Pezizomycotina</taxon>
        <taxon>Sordariomycetes</taxon>
        <taxon>Hypocreomycetidae</taxon>
        <taxon>Hypocreales</taxon>
        <taxon>Clavicipitaceae</taxon>
        <taxon>Claviceps</taxon>
    </lineage>
</organism>
<evidence type="ECO:0000256" key="1">
    <source>
        <dbReference type="SAM" id="MobiDB-lite"/>
    </source>
</evidence>
<feature type="compositionally biased region" description="Low complexity" evidence="1">
    <location>
        <begin position="101"/>
        <end position="114"/>
    </location>
</feature>
<dbReference type="EMBL" id="SRPS01000545">
    <property type="protein sequence ID" value="KAG5956372.1"/>
    <property type="molecule type" value="Genomic_DNA"/>
</dbReference>
<sequence length="143" mass="15117">MTLPEPLSSPSGQMPTADIDAGGEDDHFDLGIEDDFSMTEPEPLSSPSGQLPTADTDVGGEDEHFDLGTERDFSVAKAKNKSALSTPSTAKENTALSVPTQQAAPANKQKQKQACHTNLTAAQIISEKPPPSWSKGIKAVQKK</sequence>
<comment type="caution">
    <text evidence="2">The sequence shown here is derived from an EMBL/GenBank/DDBJ whole genome shotgun (WGS) entry which is preliminary data.</text>
</comment>
<accession>A0A9P7ML69</accession>
<feature type="region of interest" description="Disordered" evidence="1">
    <location>
        <begin position="1"/>
        <end position="65"/>
    </location>
</feature>
<gene>
    <name evidence="2" type="ORF">E4U56_006592</name>
</gene>
<evidence type="ECO:0000313" key="2">
    <source>
        <dbReference type="EMBL" id="KAG5956372.1"/>
    </source>
</evidence>
<name>A0A9P7ML69_9HYPO</name>
<feature type="region of interest" description="Disordered" evidence="1">
    <location>
        <begin position="78"/>
        <end position="143"/>
    </location>
</feature>
<proteinExistence type="predicted"/>
<evidence type="ECO:0000313" key="3">
    <source>
        <dbReference type="Proteomes" id="UP000784919"/>
    </source>
</evidence>
<feature type="compositionally biased region" description="Polar residues" evidence="1">
    <location>
        <begin position="82"/>
        <end position="100"/>
    </location>
</feature>
<dbReference type="Proteomes" id="UP000784919">
    <property type="component" value="Unassembled WGS sequence"/>
</dbReference>
<reference evidence="2" key="1">
    <citation type="journal article" date="2020" name="bioRxiv">
        <title>Whole genome comparisons of ergot fungi reveals the divergence and evolution of species within the genus Claviceps are the result of varying mechanisms driving genome evolution and host range expansion.</title>
        <authorList>
            <person name="Wyka S.A."/>
            <person name="Mondo S.J."/>
            <person name="Liu M."/>
            <person name="Dettman J."/>
            <person name="Nalam V."/>
            <person name="Broders K.D."/>
        </authorList>
    </citation>
    <scope>NUCLEOTIDE SEQUENCE</scope>
    <source>
        <strain evidence="2">CCC 1102</strain>
    </source>
</reference>